<dbReference type="PANTHER" id="PTHR34475">
    <property type="match status" value="1"/>
</dbReference>
<dbReference type="InterPro" id="IPR050400">
    <property type="entry name" value="Bact_Cytoskel_RodZ"/>
</dbReference>
<dbReference type="InterPro" id="IPR025194">
    <property type="entry name" value="RodZ-like_C"/>
</dbReference>
<reference evidence="3" key="1">
    <citation type="submission" date="2021-05" db="EMBL/GenBank/DDBJ databases">
        <authorList>
            <person name="Pietrasiak N."/>
            <person name="Ward R."/>
            <person name="Stajich J.E."/>
            <person name="Kurbessoian T."/>
        </authorList>
    </citation>
    <scope>NUCLEOTIDE SEQUENCE</scope>
    <source>
        <strain evidence="3">CPER-KK1</strain>
    </source>
</reference>
<organism evidence="3 4">
    <name type="scientific">Symplocastrum torsivum CPER-KK1</name>
    <dbReference type="NCBI Taxonomy" id="450513"/>
    <lineage>
        <taxon>Bacteria</taxon>
        <taxon>Bacillati</taxon>
        <taxon>Cyanobacteriota</taxon>
        <taxon>Cyanophyceae</taxon>
        <taxon>Oscillatoriophycideae</taxon>
        <taxon>Oscillatoriales</taxon>
        <taxon>Microcoleaceae</taxon>
        <taxon>Symplocastrum</taxon>
    </lineage>
</organism>
<evidence type="ECO:0000313" key="4">
    <source>
        <dbReference type="Proteomes" id="UP000753908"/>
    </source>
</evidence>
<sequence>MSSWQAGQVKQLNPDQLEQLKEIGAHLRQIRQQQSIPIEEAAARTFLRLGLVKALEEGQPDQLPEPIFIQGLIRRYGDVLNVDGAAIAQTFPVSVLPVRSETERTDSEDVPTASSSSFEAPSFSIEPYLDYILKPKVGYALLAIAALGGLFFLLSKLPSAKPKVQTQSSSVATAQPKTQSSAPIEVQVSLNDDSWLSVIVDGKTQFDGAVKKEYRKTWAAQKELKIKAADAGAVFVSTKGGEPKPIGEVGEAKEVIFTPDK</sequence>
<proteinExistence type="predicted"/>
<keyword evidence="1" id="KW-0472">Membrane</keyword>
<dbReference type="Pfam" id="PF13413">
    <property type="entry name" value="HTH_25"/>
    <property type="match status" value="1"/>
</dbReference>
<reference evidence="3" key="2">
    <citation type="journal article" date="2022" name="Microbiol. Resour. Announc.">
        <title>Metagenome Sequencing to Explore Phylogenomics of Terrestrial Cyanobacteria.</title>
        <authorList>
            <person name="Ward R.D."/>
            <person name="Stajich J.E."/>
            <person name="Johansen J.R."/>
            <person name="Huntemann M."/>
            <person name="Clum A."/>
            <person name="Foster B."/>
            <person name="Foster B."/>
            <person name="Roux S."/>
            <person name="Palaniappan K."/>
            <person name="Varghese N."/>
            <person name="Mukherjee S."/>
            <person name="Reddy T.B.K."/>
            <person name="Daum C."/>
            <person name="Copeland A."/>
            <person name="Chen I.A."/>
            <person name="Ivanova N.N."/>
            <person name="Kyrpides N.C."/>
            <person name="Shapiro N."/>
            <person name="Eloe-Fadrosh E.A."/>
            <person name="Pietrasiak N."/>
        </authorList>
    </citation>
    <scope>NUCLEOTIDE SEQUENCE</scope>
    <source>
        <strain evidence="3">CPER-KK1</strain>
    </source>
</reference>
<gene>
    <name evidence="3" type="ORF">KME25_03765</name>
</gene>
<evidence type="ECO:0000259" key="2">
    <source>
        <dbReference type="Pfam" id="PF13464"/>
    </source>
</evidence>
<evidence type="ECO:0000313" key="3">
    <source>
        <dbReference type="EMBL" id="MBW4543555.1"/>
    </source>
</evidence>
<feature type="transmembrane region" description="Helical" evidence="1">
    <location>
        <begin position="137"/>
        <end position="154"/>
    </location>
</feature>
<protein>
    <submittedName>
        <fullName evidence="3">DUF4115 domain-containing protein</fullName>
    </submittedName>
</protein>
<accession>A0A951U8A7</accession>
<feature type="domain" description="Cytoskeleton protein RodZ-like C-terminal" evidence="2">
    <location>
        <begin position="188"/>
        <end position="247"/>
    </location>
</feature>
<dbReference type="GO" id="GO:0003677">
    <property type="term" value="F:DNA binding"/>
    <property type="evidence" value="ECO:0007669"/>
    <property type="project" value="InterPro"/>
</dbReference>
<dbReference type="InterPro" id="IPR010982">
    <property type="entry name" value="Lambda_DNA-bd_dom_sf"/>
</dbReference>
<dbReference type="PANTHER" id="PTHR34475:SF1">
    <property type="entry name" value="CYTOSKELETON PROTEIN RODZ"/>
    <property type="match status" value="1"/>
</dbReference>
<comment type="caution">
    <text evidence="3">The sequence shown here is derived from an EMBL/GenBank/DDBJ whole genome shotgun (WGS) entry which is preliminary data.</text>
</comment>
<dbReference type="Pfam" id="PF13464">
    <property type="entry name" value="RodZ_C"/>
    <property type="match status" value="1"/>
</dbReference>
<dbReference type="EMBL" id="JAHHIF010000004">
    <property type="protein sequence ID" value="MBW4543555.1"/>
    <property type="molecule type" value="Genomic_DNA"/>
</dbReference>
<dbReference type="Proteomes" id="UP000753908">
    <property type="component" value="Unassembled WGS sequence"/>
</dbReference>
<dbReference type="AlphaFoldDB" id="A0A951U8A7"/>
<keyword evidence="1" id="KW-1133">Transmembrane helix</keyword>
<dbReference type="Gene3D" id="1.10.260.40">
    <property type="entry name" value="lambda repressor-like DNA-binding domains"/>
    <property type="match status" value="1"/>
</dbReference>
<name>A0A951U8A7_9CYAN</name>
<evidence type="ECO:0000256" key="1">
    <source>
        <dbReference type="SAM" id="Phobius"/>
    </source>
</evidence>
<keyword evidence="1" id="KW-0812">Transmembrane</keyword>